<keyword evidence="3" id="KW-0812">Transmembrane</keyword>
<evidence type="ECO:0000259" key="4">
    <source>
        <dbReference type="Pfam" id="PF13473"/>
    </source>
</evidence>
<keyword evidence="3" id="KW-0472">Membrane</keyword>
<dbReference type="PANTHER" id="PTHR38439">
    <property type="entry name" value="AURACYANIN-B"/>
    <property type="match status" value="1"/>
</dbReference>
<proteinExistence type="predicted"/>
<keyword evidence="2" id="KW-0186">Copper</keyword>
<dbReference type="EMBL" id="LCBB01000005">
    <property type="protein sequence ID" value="KKS03135.1"/>
    <property type="molecule type" value="Genomic_DNA"/>
</dbReference>
<feature type="domain" description="EfeO-type cupredoxin-like" evidence="4">
    <location>
        <begin position="66"/>
        <end position="155"/>
    </location>
</feature>
<evidence type="ECO:0000256" key="1">
    <source>
        <dbReference type="ARBA" id="ARBA00022723"/>
    </source>
</evidence>
<protein>
    <submittedName>
        <fullName evidence="5">Blue (Type 1) copper domain-containing protein</fullName>
    </submittedName>
</protein>
<dbReference type="InterPro" id="IPR033138">
    <property type="entry name" value="Cu_oxidase_CS"/>
</dbReference>
<evidence type="ECO:0000256" key="3">
    <source>
        <dbReference type="SAM" id="Phobius"/>
    </source>
</evidence>
<dbReference type="GO" id="GO:0046872">
    <property type="term" value="F:metal ion binding"/>
    <property type="evidence" value="ECO:0007669"/>
    <property type="project" value="UniProtKB-KW"/>
</dbReference>
<dbReference type="AlphaFoldDB" id="A0A0G0VQD3"/>
<evidence type="ECO:0000256" key="2">
    <source>
        <dbReference type="ARBA" id="ARBA00023008"/>
    </source>
</evidence>
<evidence type="ECO:0000313" key="5">
    <source>
        <dbReference type="EMBL" id="KKS03135.1"/>
    </source>
</evidence>
<dbReference type="InterPro" id="IPR028096">
    <property type="entry name" value="EfeO_Cupredoxin"/>
</dbReference>
<evidence type="ECO:0000313" key="6">
    <source>
        <dbReference type="Proteomes" id="UP000033947"/>
    </source>
</evidence>
<dbReference type="InterPro" id="IPR050845">
    <property type="entry name" value="Cu-binding_ET"/>
</dbReference>
<dbReference type="Pfam" id="PF13473">
    <property type="entry name" value="Cupredoxin_1"/>
    <property type="match status" value="1"/>
</dbReference>
<reference evidence="5 6" key="1">
    <citation type="journal article" date="2015" name="Nature">
        <title>rRNA introns, odd ribosomes, and small enigmatic genomes across a large radiation of phyla.</title>
        <authorList>
            <person name="Brown C.T."/>
            <person name="Hug L.A."/>
            <person name="Thomas B.C."/>
            <person name="Sharon I."/>
            <person name="Castelle C.J."/>
            <person name="Singh A."/>
            <person name="Wilkins M.J."/>
            <person name="Williams K.H."/>
            <person name="Banfield J.F."/>
        </authorList>
    </citation>
    <scope>NUCLEOTIDE SEQUENCE [LARGE SCALE GENOMIC DNA]</scope>
</reference>
<dbReference type="Gene3D" id="2.60.40.420">
    <property type="entry name" value="Cupredoxins - blue copper proteins"/>
    <property type="match status" value="1"/>
</dbReference>
<keyword evidence="1" id="KW-0479">Metal-binding</keyword>
<dbReference type="Proteomes" id="UP000033947">
    <property type="component" value="Unassembled WGS sequence"/>
</dbReference>
<dbReference type="PANTHER" id="PTHR38439:SF3">
    <property type="entry name" value="COPPER-RESISTANT CUPROPROTEIN COPI"/>
    <property type="match status" value="1"/>
</dbReference>
<dbReference type="PROSITE" id="PS00079">
    <property type="entry name" value="MULTICOPPER_OXIDASE1"/>
    <property type="match status" value="1"/>
</dbReference>
<dbReference type="SUPFAM" id="SSF49503">
    <property type="entry name" value="Cupredoxins"/>
    <property type="match status" value="1"/>
</dbReference>
<feature type="transmembrane region" description="Helical" evidence="3">
    <location>
        <begin position="12"/>
        <end position="29"/>
    </location>
</feature>
<name>A0A0G0VQD3_UNCKA</name>
<comment type="caution">
    <text evidence="5">The sequence shown here is derived from an EMBL/GenBank/DDBJ whole genome shotgun (WGS) entry which is preliminary data.</text>
</comment>
<organism evidence="5 6">
    <name type="scientific">candidate division WWE3 bacterium GW2011_GWC2_41_23</name>
    <dbReference type="NCBI Taxonomy" id="1619123"/>
    <lineage>
        <taxon>Bacteria</taxon>
        <taxon>Katanobacteria</taxon>
    </lineage>
</organism>
<accession>A0A0G0VQD3</accession>
<gene>
    <name evidence="5" type="ORF">UU55_C0005G0043</name>
</gene>
<sequence>MEPEATKKQNFPYLALVLILVVVGIYFLFNKPAPKTPPVTNTVANNVINVEEEAEPTATEEETVPNEVKVTIEGSSFKFVPNVITVKVGDKVIVEFKNIDGFHDFQIDEFNAATKVIKTGETDTVEFIADKAGTFEFYCSVGEHRKMGMVGTLTVE</sequence>
<keyword evidence="3" id="KW-1133">Transmembrane helix</keyword>
<dbReference type="InterPro" id="IPR008972">
    <property type="entry name" value="Cupredoxin"/>
</dbReference>